<dbReference type="Pfam" id="PF00583">
    <property type="entry name" value="Acetyltransf_1"/>
    <property type="match status" value="1"/>
</dbReference>
<dbReference type="SUPFAM" id="SSF55729">
    <property type="entry name" value="Acyl-CoA N-acyltransferases (Nat)"/>
    <property type="match status" value="1"/>
</dbReference>
<feature type="domain" description="N-acetyltransferase" evidence="1">
    <location>
        <begin position="5"/>
        <end position="160"/>
    </location>
</feature>
<dbReference type="PROSITE" id="PS51186">
    <property type="entry name" value="GNAT"/>
    <property type="match status" value="1"/>
</dbReference>
<dbReference type="Proteomes" id="UP001231451">
    <property type="component" value="Unassembled WGS sequence"/>
</dbReference>
<proteinExistence type="predicted"/>
<dbReference type="AlphaFoldDB" id="A0AAP4JHH2"/>
<dbReference type="RefSeq" id="WP_016386602.1">
    <property type="nucleotide sequence ID" value="NC_021721.1"/>
</dbReference>
<protein>
    <submittedName>
        <fullName evidence="2">GNAT family N-acetyltransferase</fullName>
    </submittedName>
</protein>
<dbReference type="InterPro" id="IPR000182">
    <property type="entry name" value="GNAT_dom"/>
</dbReference>
<dbReference type="EMBL" id="JAUCBG010000001">
    <property type="protein sequence ID" value="MDM7453098.1"/>
    <property type="molecule type" value="Genomic_DNA"/>
</dbReference>
<evidence type="ECO:0000259" key="1">
    <source>
        <dbReference type="PROSITE" id="PS51186"/>
    </source>
</evidence>
<gene>
    <name evidence="2" type="ORF">QUF16_01900</name>
</gene>
<organism evidence="2 3">
    <name type="scientific">Lacticaseibacillus paracasei</name>
    <name type="common">Lactobacillus paracasei</name>
    <dbReference type="NCBI Taxonomy" id="1597"/>
    <lineage>
        <taxon>Bacteria</taxon>
        <taxon>Bacillati</taxon>
        <taxon>Bacillota</taxon>
        <taxon>Bacilli</taxon>
        <taxon>Lactobacillales</taxon>
        <taxon>Lactobacillaceae</taxon>
        <taxon>Lacticaseibacillus</taxon>
    </lineage>
</organism>
<dbReference type="CDD" id="cd04301">
    <property type="entry name" value="NAT_SF"/>
    <property type="match status" value="1"/>
</dbReference>
<evidence type="ECO:0000313" key="2">
    <source>
        <dbReference type="EMBL" id="MDM7453098.1"/>
    </source>
</evidence>
<name>A0AAP4JHH2_LACPA</name>
<evidence type="ECO:0000313" key="3">
    <source>
        <dbReference type="Proteomes" id="UP001231451"/>
    </source>
</evidence>
<dbReference type="GO" id="GO:0016747">
    <property type="term" value="F:acyltransferase activity, transferring groups other than amino-acyl groups"/>
    <property type="evidence" value="ECO:0007669"/>
    <property type="project" value="InterPro"/>
</dbReference>
<comment type="caution">
    <text evidence="2">The sequence shown here is derived from an EMBL/GenBank/DDBJ whole genome shotgun (WGS) entry which is preliminary data.</text>
</comment>
<reference evidence="2" key="1">
    <citation type="submission" date="2023-06" db="EMBL/GenBank/DDBJ databases">
        <title>Draft Genome Sequences of lactic acid bacteria strains isolated from fermented milk products.</title>
        <authorList>
            <person name="Elcheninov A.G."/>
            <person name="Klyukina A."/>
            <person name="Zayulina K.S."/>
            <person name="Gavirova L.A."/>
            <person name="Shcherbakova P.A."/>
            <person name="Shestakov A.I."/>
            <person name="Kublanov I.V."/>
            <person name="Kochetkova T.V."/>
        </authorList>
    </citation>
    <scope>NUCLEOTIDE SEQUENCE</scope>
    <source>
        <strain evidence="2">TOM.1374</strain>
    </source>
</reference>
<dbReference type="InterPro" id="IPR016181">
    <property type="entry name" value="Acyl_CoA_acyltransferase"/>
</dbReference>
<accession>A0AAP4JHH2</accession>
<sequence>MNESFNFTTVTKADLPLIRQMYQVAFKPIYLKYQDDQTDPFFESLVSLEEKWSRPTNHFYFFSHGNVRVGMLRIIVSQDRQIARLSPLLILPQFQGRGYAQQMLRDIEIFYPSITTWHLDTIAEEKKLVHLYRKMGYVQDTTKITAIKPGMTIIYFSKIISR</sequence>
<dbReference type="Gene3D" id="3.40.630.30">
    <property type="match status" value="1"/>
</dbReference>